<feature type="modified residue" description="4-aspartylphosphate" evidence="11">
    <location>
        <position position="758"/>
    </location>
</feature>
<dbReference type="EC" id="2.7.13.3" evidence="3"/>
<dbReference type="Gene3D" id="3.30.565.10">
    <property type="entry name" value="Histidine kinase-like ATPase, C-terminal domain"/>
    <property type="match status" value="1"/>
</dbReference>
<reference evidence="16 17" key="1">
    <citation type="submission" date="2018-04" db="EMBL/GenBank/DDBJ databases">
        <title>Massilia violaceinigra sp. nov., a novel purple-pigmented bacterium isolated from Tianshan glacier, Xinjiang, China.</title>
        <authorList>
            <person name="Wang H."/>
        </authorList>
    </citation>
    <scope>NUCLEOTIDE SEQUENCE [LARGE SCALE GENOMIC DNA]</scope>
    <source>
        <strain evidence="16 17">B448-2</strain>
    </source>
</reference>
<accession>A0A2U2HI42</accession>
<dbReference type="Pfam" id="PF13426">
    <property type="entry name" value="PAS_9"/>
    <property type="match status" value="2"/>
</dbReference>
<dbReference type="InterPro" id="IPR036097">
    <property type="entry name" value="HisK_dim/P_sf"/>
</dbReference>
<dbReference type="InterPro" id="IPR011006">
    <property type="entry name" value="CheY-like_superfamily"/>
</dbReference>
<evidence type="ECO:0000259" key="12">
    <source>
        <dbReference type="PROSITE" id="PS50109"/>
    </source>
</evidence>
<feature type="domain" description="Response regulatory" evidence="13">
    <location>
        <begin position="709"/>
        <end position="829"/>
    </location>
</feature>
<evidence type="ECO:0000256" key="2">
    <source>
        <dbReference type="ARBA" id="ARBA00004370"/>
    </source>
</evidence>
<dbReference type="SUPFAM" id="SSF55874">
    <property type="entry name" value="ATPase domain of HSP90 chaperone/DNA topoisomerase II/histidine kinase"/>
    <property type="match status" value="1"/>
</dbReference>
<dbReference type="Gene3D" id="1.10.287.130">
    <property type="match status" value="1"/>
</dbReference>
<feature type="modified residue" description="4-aspartylphosphate" evidence="11">
    <location>
        <position position="635"/>
    </location>
</feature>
<keyword evidence="5" id="KW-0808">Transferase</keyword>
<dbReference type="CDD" id="cd00082">
    <property type="entry name" value="HisKA"/>
    <property type="match status" value="1"/>
</dbReference>
<dbReference type="InterPro" id="IPR035965">
    <property type="entry name" value="PAS-like_dom_sf"/>
</dbReference>
<dbReference type="PRINTS" id="PR00344">
    <property type="entry name" value="BCTRLSENSOR"/>
</dbReference>
<keyword evidence="6" id="KW-0547">Nucleotide-binding</keyword>
<dbReference type="InterPro" id="IPR000014">
    <property type="entry name" value="PAS"/>
</dbReference>
<dbReference type="Pfam" id="PF00512">
    <property type="entry name" value="HisKA"/>
    <property type="match status" value="1"/>
</dbReference>
<evidence type="ECO:0000256" key="7">
    <source>
        <dbReference type="ARBA" id="ARBA00022777"/>
    </source>
</evidence>
<dbReference type="FunFam" id="1.10.287.130:FF:000038">
    <property type="entry name" value="Sensory transduction histidine kinase"/>
    <property type="match status" value="1"/>
</dbReference>
<feature type="domain" description="PAS" evidence="14">
    <location>
        <begin position="48"/>
        <end position="77"/>
    </location>
</feature>
<evidence type="ECO:0000256" key="1">
    <source>
        <dbReference type="ARBA" id="ARBA00000085"/>
    </source>
</evidence>
<dbReference type="PANTHER" id="PTHR43047">
    <property type="entry name" value="TWO-COMPONENT HISTIDINE PROTEIN KINASE"/>
    <property type="match status" value="1"/>
</dbReference>
<dbReference type="NCBIfam" id="TIGR00229">
    <property type="entry name" value="sensory_box"/>
    <property type="match status" value="1"/>
</dbReference>
<gene>
    <name evidence="16" type="ORF">C7C56_016975</name>
</gene>
<dbReference type="GO" id="GO:0009927">
    <property type="term" value="F:histidine phosphotransfer kinase activity"/>
    <property type="evidence" value="ECO:0007669"/>
    <property type="project" value="TreeGrafter"/>
</dbReference>
<dbReference type="SMART" id="SM00091">
    <property type="entry name" value="PAS"/>
    <property type="match status" value="2"/>
</dbReference>
<dbReference type="Proteomes" id="UP000241421">
    <property type="component" value="Unassembled WGS sequence"/>
</dbReference>
<evidence type="ECO:0000256" key="9">
    <source>
        <dbReference type="ARBA" id="ARBA00023012"/>
    </source>
</evidence>
<keyword evidence="9" id="KW-0902">Two-component regulatory system</keyword>
<keyword evidence="8" id="KW-0067">ATP-binding</keyword>
<feature type="domain" description="Response regulatory" evidence="13">
    <location>
        <begin position="586"/>
        <end position="699"/>
    </location>
</feature>
<keyword evidence="10" id="KW-0472">Membrane</keyword>
<dbReference type="SUPFAM" id="SSF55785">
    <property type="entry name" value="PYP-like sensor domain (PAS domain)"/>
    <property type="match status" value="2"/>
</dbReference>
<comment type="subcellular location">
    <subcellularLocation>
        <location evidence="2">Membrane</location>
    </subcellularLocation>
</comment>
<feature type="domain" description="PAC" evidence="15">
    <location>
        <begin position="121"/>
        <end position="173"/>
    </location>
</feature>
<organism evidence="16 17">
    <name type="scientific">Massilia glaciei</name>
    <dbReference type="NCBI Taxonomy" id="1524097"/>
    <lineage>
        <taxon>Bacteria</taxon>
        <taxon>Pseudomonadati</taxon>
        <taxon>Pseudomonadota</taxon>
        <taxon>Betaproteobacteria</taxon>
        <taxon>Burkholderiales</taxon>
        <taxon>Oxalobacteraceae</taxon>
        <taxon>Telluria group</taxon>
        <taxon>Massilia</taxon>
    </lineage>
</organism>
<dbReference type="SMART" id="SM00086">
    <property type="entry name" value="PAC"/>
    <property type="match status" value="2"/>
</dbReference>
<dbReference type="InterPro" id="IPR036890">
    <property type="entry name" value="HATPase_C_sf"/>
</dbReference>
<dbReference type="InterPro" id="IPR001610">
    <property type="entry name" value="PAC"/>
</dbReference>
<dbReference type="SUPFAM" id="SSF47384">
    <property type="entry name" value="Homodimeric domain of signal transducing histidine kinase"/>
    <property type="match status" value="1"/>
</dbReference>
<dbReference type="RefSeq" id="WP_106758561.1">
    <property type="nucleotide sequence ID" value="NZ_PXWF02000247.1"/>
</dbReference>
<dbReference type="OrthoDB" id="5519028at2"/>
<evidence type="ECO:0000256" key="10">
    <source>
        <dbReference type="ARBA" id="ARBA00023136"/>
    </source>
</evidence>
<dbReference type="InterPro" id="IPR005467">
    <property type="entry name" value="His_kinase_dom"/>
</dbReference>
<feature type="domain" description="PAS" evidence="14">
    <location>
        <begin position="181"/>
        <end position="225"/>
    </location>
</feature>
<dbReference type="SMART" id="SM00388">
    <property type="entry name" value="HisKA"/>
    <property type="match status" value="1"/>
</dbReference>
<dbReference type="Gene3D" id="3.40.50.2300">
    <property type="match status" value="2"/>
</dbReference>
<dbReference type="InterPro" id="IPR000700">
    <property type="entry name" value="PAS-assoc_C"/>
</dbReference>
<comment type="caution">
    <text evidence="16">The sequence shown here is derived from an EMBL/GenBank/DDBJ whole genome shotgun (WGS) entry which is preliminary data.</text>
</comment>
<dbReference type="AlphaFoldDB" id="A0A2U2HI42"/>
<dbReference type="InterPro" id="IPR003594">
    <property type="entry name" value="HATPase_dom"/>
</dbReference>
<dbReference type="GO" id="GO:0000155">
    <property type="term" value="F:phosphorelay sensor kinase activity"/>
    <property type="evidence" value="ECO:0007669"/>
    <property type="project" value="InterPro"/>
</dbReference>
<dbReference type="SUPFAM" id="SSF52172">
    <property type="entry name" value="CheY-like"/>
    <property type="match status" value="2"/>
</dbReference>
<dbReference type="InterPro" id="IPR001789">
    <property type="entry name" value="Sig_transdc_resp-reg_receiver"/>
</dbReference>
<keyword evidence="17" id="KW-1185">Reference proteome</keyword>
<comment type="catalytic activity">
    <reaction evidence="1">
        <text>ATP + protein L-histidine = ADP + protein N-phospho-L-histidine.</text>
        <dbReference type="EC" id="2.7.13.3"/>
    </reaction>
</comment>
<dbReference type="PROSITE" id="PS50110">
    <property type="entry name" value="RESPONSE_REGULATORY"/>
    <property type="match status" value="2"/>
</dbReference>
<feature type="domain" description="PAC" evidence="15">
    <location>
        <begin position="252"/>
        <end position="304"/>
    </location>
</feature>
<dbReference type="SMART" id="SM00448">
    <property type="entry name" value="REC"/>
    <property type="match status" value="2"/>
</dbReference>
<name>A0A2U2HI42_9BURK</name>
<protein>
    <recommendedName>
        <fullName evidence="3">histidine kinase</fullName>
        <ecNumber evidence="3">2.7.13.3</ecNumber>
    </recommendedName>
</protein>
<evidence type="ECO:0000256" key="4">
    <source>
        <dbReference type="ARBA" id="ARBA00022553"/>
    </source>
</evidence>
<dbReference type="PANTHER" id="PTHR43047:SF63">
    <property type="entry name" value="HISTIDINE KINASE"/>
    <property type="match status" value="1"/>
</dbReference>
<evidence type="ECO:0000256" key="3">
    <source>
        <dbReference type="ARBA" id="ARBA00012438"/>
    </source>
</evidence>
<evidence type="ECO:0000313" key="17">
    <source>
        <dbReference type="Proteomes" id="UP000241421"/>
    </source>
</evidence>
<evidence type="ECO:0000256" key="6">
    <source>
        <dbReference type="ARBA" id="ARBA00022741"/>
    </source>
</evidence>
<evidence type="ECO:0000256" key="8">
    <source>
        <dbReference type="ARBA" id="ARBA00022840"/>
    </source>
</evidence>
<evidence type="ECO:0000259" key="14">
    <source>
        <dbReference type="PROSITE" id="PS50112"/>
    </source>
</evidence>
<dbReference type="PROSITE" id="PS50113">
    <property type="entry name" value="PAC"/>
    <property type="match status" value="2"/>
</dbReference>
<evidence type="ECO:0000259" key="13">
    <source>
        <dbReference type="PROSITE" id="PS50110"/>
    </source>
</evidence>
<evidence type="ECO:0000256" key="5">
    <source>
        <dbReference type="ARBA" id="ARBA00022679"/>
    </source>
</evidence>
<dbReference type="EMBL" id="PXWF02000247">
    <property type="protein sequence ID" value="PWF46012.1"/>
    <property type="molecule type" value="Genomic_DNA"/>
</dbReference>
<dbReference type="InterPro" id="IPR004358">
    <property type="entry name" value="Sig_transdc_His_kin-like_C"/>
</dbReference>
<proteinExistence type="predicted"/>
<feature type="domain" description="Histidine kinase" evidence="12">
    <location>
        <begin position="322"/>
        <end position="565"/>
    </location>
</feature>
<dbReference type="CDD" id="cd00130">
    <property type="entry name" value="PAS"/>
    <property type="match status" value="2"/>
</dbReference>
<dbReference type="Pfam" id="PF02518">
    <property type="entry name" value="HATPase_c"/>
    <property type="match status" value="1"/>
</dbReference>
<dbReference type="GO" id="GO:0005524">
    <property type="term" value="F:ATP binding"/>
    <property type="evidence" value="ECO:0007669"/>
    <property type="project" value="UniProtKB-KW"/>
</dbReference>
<dbReference type="Pfam" id="PF00072">
    <property type="entry name" value="Response_reg"/>
    <property type="match status" value="2"/>
</dbReference>
<dbReference type="Gene3D" id="3.30.450.20">
    <property type="entry name" value="PAS domain"/>
    <property type="match status" value="2"/>
</dbReference>
<evidence type="ECO:0000313" key="16">
    <source>
        <dbReference type="EMBL" id="PWF46012.1"/>
    </source>
</evidence>
<dbReference type="SMART" id="SM00387">
    <property type="entry name" value="HATPase_c"/>
    <property type="match status" value="1"/>
</dbReference>
<dbReference type="GO" id="GO:0005886">
    <property type="term" value="C:plasma membrane"/>
    <property type="evidence" value="ECO:0007669"/>
    <property type="project" value="TreeGrafter"/>
</dbReference>
<keyword evidence="4 11" id="KW-0597">Phosphoprotein</keyword>
<dbReference type="PROSITE" id="PS50109">
    <property type="entry name" value="HIS_KIN"/>
    <property type="match status" value="1"/>
</dbReference>
<evidence type="ECO:0000256" key="11">
    <source>
        <dbReference type="PROSITE-ProRule" id="PRU00169"/>
    </source>
</evidence>
<dbReference type="InterPro" id="IPR003661">
    <property type="entry name" value="HisK_dim/P_dom"/>
</dbReference>
<evidence type="ECO:0000259" key="15">
    <source>
        <dbReference type="PROSITE" id="PS50113"/>
    </source>
</evidence>
<dbReference type="PROSITE" id="PS50112">
    <property type="entry name" value="PAS"/>
    <property type="match status" value="2"/>
</dbReference>
<keyword evidence="7 16" id="KW-0418">Kinase</keyword>
<sequence>MPTTFSADGGNKAPAGADGSIESMRQEKLLKTGALQDAIFNSAYFSSIATDENGVIQIFNVGAERMLGYAASDVLNQITPAAISDPQELIARANTLSLEFNTSITPGFAALVFKASRGIEDIYELTYIRKDGSRFPAIVSVTALRDAHEAILGYLLIGTDNTARKQVEAAQARLDQQLRDQQFYTRSLIESNIDALMMTDPHGIISDVNQQMIALTGRTRDELIGAPSKNFFTDPVQADAAIRRVLVENKVSNYELTVRALGGEETVVSYNAAVFHDRERRVQGVFASARDVTERKRIERTLQEKNTQLEHASRMKSEFLATMSHELRTPLNAIIGFSEALKDGLVGPLGESQAEYIGDIFTSGQHLLSLINDILDLSKVEAGMMALELEMVDIGNLLVNSLTIVKEKAGAQRIRLELDIGDDLGISWLDMRKTKQIVYNLLSNAVKFSATGARVIMGAHRVPRAAVGRLDGEWPVHGFALADNEHNEFLEISVSDSGIGISREDMAKLFLAFSQIDSSLARKFEGTGLGLAMVKQMAELHGGTVAVASAAGEGARFAVWLPLRAMENSASPEPAPAPGAPAHERCALVVEDDDRAADLVRLLLEAEGFSVVRAASAEAGLEIAARQPLRLITLDVELPGMDGWAFLLRLRENAALARVPVVIISGKNQANVGLRGGAAAVLQKPLSRAELRLTLDGLGLHPVEQRTYTVLVVDDDPKAVEVISTFLPAPFYSVVRAYGGAEAILLARRLCPDLILLDLMMPDIDGFAVVAALQGEPATARIPVLVVTAKRVSDQDRAALNSYPETVIHIIEKAGFNRSGFLAEVRRAIDPR</sequence>
<dbReference type="CDD" id="cd16922">
    <property type="entry name" value="HATPase_EvgS-ArcB-TorS-like"/>
    <property type="match status" value="1"/>
</dbReference>